<name>A0A484NVN4_9ZZZZ</name>
<reference evidence="1" key="1">
    <citation type="submission" date="2019-03" db="EMBL/GenBank/DDBJ databases">
        <authorList>
            <person name="Danneels B."/>
        </authorList>
    </citation>
    <scope>NUCLEOTIDE SEQUENCE</scope>
</reference>
<proteinExistence type="predicted"/>
<gene>
    <name evidence="1" type="ORF">AMP9_2335</name>
</gene>
<dbReference type="AlphaFoldDB" id="A0A484NVN4"/>
<dbReference type="EMBL" id="CAADHY010000006">
    <property type="protein sequence ID" value="VFR16620.1"/>
    <property type="molecule type" value="Genomic_DNA"/>
</dbReference>
<accession>A0A484NVN4</accession>
<sequence length="343" mass="36176">MPLPEVAGVPSPVDGEVFHPGERLLQAHFGVRTRVAENGVRAIQPALATPHQTFLQTLRYVLLAACDAQGWPWASVLLGQAGFVDAPDASTLHIRARPREDDPLLPALVSGAAVGMLGIDLAARRRIRVNGRLALGGPQGMVLAVSQAYNNCPQYIWPRADGAGAPSHGAAGAGPTEESAVLPAAIATTVEDQAVRTLLARADTFFIASSYQARDDDPARVASGVDVSHRGGRPGFLTLAHGRLSWPEYTGNAYFNTLGNLLVDGRCALLVPDFETGAVLQLQGLATLDLSPPPAAPAQAGLDEGLRRNAVVHLAPRQAVLRPGVLPPDWLLLDRASTRDTTL</sequence>
<dbReference type="PANTHER" id="PTHR42815">
    <property type="entry name" value="FAD-BINDING, PUTATIVE (AFU_ORTHOLOGUE AFUA_6G07600)-RELATED"/>
    <property type="match status" value="1"/>
</dbReference>
<protein>
    <submittedName>
        <fullName evidence="1">Probable iron-sulfur binding protein YPO1417</fullName>
    </submittedName>
</protein>
<dbReference type="PANTHER" id="PTHR42815:SF2">
    <property type="entry name" value="FAD-BINDING, PUTATIVE (AFU_ORTHOLOGUE AFUA_6G07600)-RELATED"/>
    <property type="match status" value="1"/>
</dbReference>
<evidence type="ECO:0000313" key="1">
    <source>
        <dbReference type="EMBL" id="VFR16620.1"/>
    </source>
</evidence>
<organism evidence="1">
    <name type="scientific">plant metagenome</name>
    <dbReference type="NCBI Taxonomy" id="1297885"/>
    <lineage>
        <taxon>unclassified sequences</taxon>
        <taxon>metagenomes</taxon>
        <taxon>organismal metagenomes</taxon>
    </lineage>
</organism>